<comment type="caution">
    <text evidence="1">The sequence shown here is derived from an EMBL/GenBank/DDBJ whole genome shotgun (WGS) entry which is preliminary data.</text>
</comment>
<proteinExistence type="predicted"/>
<name>A0ABV8KXS2_9NOCA</name>
<dbReference type="RefSeq" id="WP_378543466.1">
    <property type="nucleotide sequence ID" value="NZ_JBHSBA010000001.1"/>
</dbReference>
<keyword evidence="2" id="KW-1185">Reference proteome</keyword>
<organism evidence="1 2">
    <name type="scientific">Nocardia rhizosphaerae</name>
    <dbReference type="NCBI Taxonomy" id="1691571"/>
    <lineage>
        <taxon>Bacteria</taxon>
        <taxon>Bacillati</taxon>
        <taxon>Actinomycetota</taxon>
        <taxon>Actinomycetes</taxon>
        <taxon>Mycobacteriales</taxon>
        <taxon>Nocardiaceae</taxon>
        <taxon>Nocardia</taxon>
    </lineage>
</organism>
<sequence>MSDPADLRPWTLTLDEFDGLFGPLQPVDGWYPNEEYTFQFAGRRYGVGFGWGLFVGIDRLPDTQE</sequence>
<dbReference type="Proteomes" id="UP001595767">
    <property type="component" value="Unassembled WGS sequence"/>
</dbReference>
<dbReference type="EMBL" id="JBHSBA010000001">
    <property type="protein sequence ID" value="MFC4123337.1"/>
    <property type="molecule type" value="Genomic_DNA"/>
</dbReference>
<gene>
    <name evidence="1" type="ORF">ACFOW8_00185</name>
</gene>
<accession>A0ABV8KXS2</accession>
<reference evidence="2" key="1">
    <citation type="journal article" date="2019" name="Int. J. Syst. Evol. Microbiol.">
        <title>The Global Catalogue of Microorganisms (GCM) 10K type strain sequencing project: providing services to taxonomists for standard genome sequencing and annotation.</title>
        <authorList>
            <consortium name="The Broad Institute Genomics Platform"/>
            <consortium name="The Broad Institute Genome Sequencing Center for Infectious Disease"/>
            <person name="Wu L."/>
            <person name="Ma J."/>
        </authorList>
    </citation>
    <scope>NUCLEOTIDE SEQUENCE [LARGE SCALE GENOMIC DNA]</scope>
    <source>
        <strain evidence="2">CGMCC 4.7204</strain>
    </source>
</reference>
<evidence type="ECO:0000313" key="2">
    <source>
        <dbReference type="Proteomes" id="UP001595767"/>
    </source>
</evidence>
<protein>
    <submittedName>
        <fullName evidence="1">Uncharacterized protein</fullName>
    </submittedName>
</protein>
<evidence type="ECO:0000313" key="1">
    <source>
        <dbReference type="EMBL" id="MFC4123337.1"/>
    </source>
</evidence>